<dbReference type="CDD" id="cd14490">
    <property type="entry name" value="CBM6-CBM35-CBM36_like_1"/>
    <property type="match status" value="1"/>
</dbReference>
<dbReference type="InterPro" id="IPR008979">
    <property type="entry name" value="Galactose-bd-like_sf"/>
</dbReference>
<dbReference type="Gene3D" id="2.60.120.260">
    <property type="entry name" value="Galactose-binding domain-like"/>
    <property type="match status" value="3"/>
</dbReference>
<dbReference type="RefSeq" id="WP_344100134.1">
    <property type="nucleotide sequence ID" value="NZ_BAAANL010000002.1"/>
</dbReference>
<organism evidence="4 5">
    <name type="scientific">Myceligenerans crystallogenes</name>
    <dbReference type="NCBI Taxonomy" id="316335"/>
    <lineage>
        <taxon>Bacteria</taxon>
        <taxon>Bacillati</taxon>
        <taxon>Actinomycetota</taxon>
        <taxon>Actinomycetes</taxon>
        <taxon>Micrococcales</taxon>
        <taxon>Promicromonosporaceae</taxon>
        <taxon>Myceligenerans</taxon>
    </lineage>
</organism>
<proteinExistence type="predicted"/>
<dbReference type="Pfam" id="PF00754">
    <property type="entry name" value="F5_F8_type_C"/>
    <property type="match status" value="2"/>
</dbReference>
<dbReference type="InterPro" id="IPR012334">
    <property type="entry name" value="Pectin_lyas_fold"/>
</dbReference>
<dbReference type="SUPFAM" id="SSF51126">
    <property type="entry name" value="Pectin lyase-like"/>
    <property type="match status" value="1"/>
</dbReference>
<accession>A0ABN2NAQ1</accession>
<feature type="signal peptide" evidence="2">
    <location>
        <begin position="1"/>
        <end position="30"/>
    </location>
</feature>
<dbReference type="InterPro" id="IPR055149">
    <property type="entry name" value="Agl_cat_D2"/>
</dbReference>
<dbReference type="PROSITE" id="PS50022">
    <property type="entry name" value="FA58C_3"/>
    <property type="match status" value="2"/>
</dbReference>
<sequence>MRQRTRTLAVATALAGLVASSLVAIGAASAAADATDLAAGKPTTASSHQQGYPAAHATDGNGATYWESANDSFPQWVQVDLGAPAAVTALELGLPAGWEARSQDITVLGSADGVSFTTIAGRARYSFAPGSGNTVAADLPDATTRFVRLRFEANSTWPAGQLSRLKVLGTTDAPSDPADLAAGRPAAASSSTQTYVAAHATDGDATTYWESGAGQYPATLTAGLAADAELTSVTVRLNPATVWARRTQTFAVLGQAGSGAFETLAAPATYTFDPASGNVVTVPVSGTARDVRLEFTANSGAPGAQVAELEVYGTPSGEPTDPPTNEPTDPPTDDPTTPPLPDGRGADMPYTLLEAEKGVTGGGAVKLGPNRTVGDLAGEASGRQAVHLRSDGAYVEWTLDAPTNTLVTRFSIPDAAGGGGQNGSVDVFVDGQFRERLELTSKFAWVYGNEASPVNDPGAGPARHVYDEASTLLGTTVPAGSVIRLQKTGSNPLPVAVDLVSTELAAPKANPDPARYAVPAGFGHQDVQNALDKARTEGLAGVYLPAGDYTTSSKFQVYGKAMDIVGAGPWFTRFHAPAGQHDTDIGFRADASANGSKFRSFSYWGNYTQRIDGPGKVLDFSGVANMTVDDLWVEHMVCMFWAANLDDSTITNSRIRNTWADGINMTNGSSGNVVRNIETRGTGDDSFALFAATDGGGSGQRGNLYESLTSLVTWRAAGLAVYGGQDNTFRDIYVADTLVYSGVTISSLDFGYPMEGFGPATTNFDDILLVRTGGHFWGNQTFPAMWLFSASKEFRGIRVSDLDVVDPTYSGIMFQTNYVGGQPQHPVTDTVFTRVSISGARRSGDAWDARSGFGIWANELPEPGQGPAVGSATFSGLTLGGNAVDIRNETSTFTIQRN</sequence>
<dbReference type="SMART" id="SM00231">
    <property type="entry name" value="FA58C"/>
    <property type="match status" value="1"/>
</dbReference>
<dbReference type="InterPro" id="IPR006626">
    <property type="entry name" value="PbH1"/>
</dbReference>
<evidence type="ECO:0000256" key="1">
    <source>
        <dbReference type="SAM" id="MobiDB-lite"/>
    </source>
</evidence>
<gene>
    <name evidence="4" type="ORF">GCM10009751_09720</name>
</gene>
<feature type="domain" description="F5/8 type C" evidence="3">
    <location>
        <begin position="173"/>
        <end position="314"/>
    </location>
</feature>
<dbReference type="SMART" id="SM00710">
    <property type="entry name" value="PbH1"/>
    <property type="match status" value="5"/>
</dbReference>
<evidence type="ECO:0000256" key="2">
    <source>
        <dbReference type="SAM" id="SignalP"/>
    </source>
</evidence>
<comment type="caution">
    <text evidence="4">The sequence shown here is derived from an EMBL/GenBank/DDBJ whole genome shotgun (WGS) entry which is preliminary data.</text>
</comment>
<evidence type="ECO:0000259" key="3">
    <source>
        <dbReference type="PROSITE" id="PS50022"/>
    </source>
</evidence>
<dbReference type="InterPro" id="IPR000421">
    <property type="entry name" value="FA58C"/>
</dbReference>
<feature type="compositionally biased region" description="Pro residues" evidence="1">
    <location>
        <begin position="320"/>
        <end position="330"/>
    </location>
</feature>
<dbReference type="InterPro" id="IPR011050">
    <property type="entry name" value="Pectin_lyase_fold/virulence"/>
</dbReference>
<name>A0ABN2NAQ1_9MICO</name>
<evidence type="ECO:0000313" key="5">
    <source>
        <dbReference type="Proteomes" id="UP001501094"/>
    </source>
</evidence>
<dbReference type="Pfam" id="PF22815">
    <property type="entry name" value="CatAgl_D1"/>
    <property type="match status" value="1"/>
</dbReference>
<dbReference type="Gene3D" id="2.160.20.10">
    <property type="entry name" value="Single-stranded right-handed beta-helix, Pectin lyase-like"/>
    <property type="match status" value="1"/>
</dbReference>
<dbReference type="InterPro" id="IPR033801">
    <property type="entry name" value="CBM6-CBM35-CBM36-like_1"/>
</dbReference>
<dbReference type="SUPFAM" id="SSF49785">
    <property type="entry name" value="Galactose-binding domain-like"/>
    <property type="match status" value="2"/>
</dbReference>
<protein>
    <submittedName>
        <fullName evidence="4">CARDB domain-containing protein</fullName>
    </submittedName>
</protein>
<reference evidence="4 5" key="1">
    <citation type="journal article" date="2019" name="Int. J. Syst. Evol. Microbiol.">
        <title>The Global Catalogue of Microorganisms (GCM) 10K type strain sequencing project: providing services to taxonomists for standard genome sequencing and annotation.</title>
        <authorList>
            <consortium name="The Broad Institute Genomics Platform"/>
            <consortium name="The Broad Institute Genome Sequencing Center for Infectious Disease"/>
            <person name="Wu L."/>
            <person name="Ma J."/>
        </authorList>
    </citation>
    <scope>NUCLEOTIDE SEQUENCE [LARGE SCALE GENOMIC DNA]</scope>
    <source>
        <strain evidence="4 5">JCM 14326</strain>
    </source>
</reference>
<dbReference type="Pfam" id="PF22816">
    <property type="entry name" value="CatAgl_D2"/>
    <property type="match status" value="1"/>
</dbReference>
<feature type="chain" id="PRO_5045196907" evidence="2">
    <location>
        <begin position="31"/>
        <end position="898"/>
    </location>
</feature>
<keyword evidence="5" id="KW-1185">Reference proteome</keyword>
<evidence type="ECO:0000313" key="4">
    <source>
        <dbReference type="EMBL" id="GAA1854973.1"/>
    </source>
</evidence>
<keyword evidence="2" id="KW-0732">Signal</keyword>
<dbReference type="Proteomes" id="UP001501094">
    <property type="component" value="Unassembled WGS sequence"/>
</dbReference>
<feature type="domain" description="F5/8 type C" evidence="3">
    <location>
        <begin position="20"/>
        <end position="170"/>
    </location>
</feature>
<dbReference type="EMBL" id="BAAANL010000002">
    <property type="protein sequence ID" value="GAA1854973.1"/>
    <property type="molecule type" value="Genomic_DNA"/>
</dbReference>
<feature type="region of interest" description="Disordered" evidence="1">
    <location>
        <begin position="312"/>
        <end position="348"/>
    </location>
</feature>